<geneLocation type="plasmid" evidence="2 3">
    <name>bgla_2p</name>
</geneLocation>
<dbReference type="SMART" id="SM00901">
    <property type="entry name" value="FRG"/>
    <property type="match status" value="1"/>
</dbReference>
<evidence type="ECO:0000259" key="1">
    <source>
        <dbReference type="SMART" id="SM00901"/>
    </source>
</evidence>
<proteinExistence type="predicted"/>
<dbReference type="KEGG" id="bgd:bgla_2p1040"/>
<dbReference type="Proteomes" id="UP000008316">
    <property type="component" value="Plasmid bgla_2p"/>
</dbReference>
<accession>F2LS37</accession>
<dbReference type="EMBL" id="CP002602">
    <property type="protein sequence ID" value="AEA65696.1"/>
    <property type="molecule type" value="Genomic_DNA"/>
</dbReference>
<dbReference type="HOGENOM" id="CLU_050026_1_1_4"/>
<evidence type="ECO:0000313" key="2">
    <source>
        <dbReference type="EMBL" id="AEA65696.1"/>
    </source>
</evidence>
<gene>
    <name evidence="2" type="ordered locus">bgla_2p1040</name>
</gene>
<dbReference type="Pfam" id="PF08867">
    <property type="entry name" value="FRG"/>
    <property type="match status" value="1"/>
</dbReference>
<reference evidence="2 3" key="1">
    <citation type="journal article" date="2011" name="J. Bacteriol.">
        <title>Complete genome sequence of Burkholderia gladioli BSR3.</title>
        <authorList>
            <person name="Seo Y.S."/>
            <person name="Lim J."/>
            <person name="Choi B.S."/>
            <person name="Kim H."/>
            <person name="Goo E."/>
            <person name="Lee B."/>
            <person name="Lim J.S."/>
            <person name="Choi I.Y."/>
            <person name="Moon J.S."/>
            <person name="Kim J."/>
            <person name="Hwang I."/>
        </authorList>
    </citation>
    <scope>NUCLEOTIDE SEQUENCE [LARGE SCALE GENOMIC DNA]</scope>
    <source>
        <strain evidence="2 3">BSR3</strain>
        <plasmid evidence="2">bgla_2p</plasmid>
    </source>
</reference>
<dbReference type="eggNOG" id="ENOG5030WHC">
    <property type="taxonomic scope" value="Bacteria"/>
</dbReference>
<keyword evidence="2" id="KW-0614">Plasmid</keyword>
<sequence length="277" mass="30906">MTVTITTKRTQTGLGEAKDLSEFLKHVDQWVAGTTGMGFNIVLFRGQEDIDWPLMPGIGREQYRKRIRPDTEARMLKEFKQRAVPHLELPVALADADWLAIEQHHGMPTRLLDWTGSALAALWFAIKQPARIGKDKKPCAAAVWLLTATESDTVGFDDAARRNPLDQAETKLLKPRHVSKRISAQDGWFSIHHAITEGLTTRFVALDHDDSFKKQLSFIRIPPDAFGPMRAQLQVAGINRGVLFPDLDGVAGRITDAFLYPDDQAETGYAGNLGEDH</sequence>
<dbReference type="InterPro" id="IPR014966">
    <property type="entry name" value="FRG-dom"/>
</dbReference>
<dbReference type="AlphaFoldDB" id="F2LS37"/>
<organism evidence="2 3">
    <name type="scientific">Burkholderia gladioli (strain BSR3)</name>
    <dbReference type="NCBI Taxonomy" id="999541"/>
    <lineage>
        <taxon>Bacteria</taxon>
        <taxon>Pseudomonadati</taxon>
        <taxon>Pseudomonadota</taxon>
        <taxon>Betaproteobacteria</taxon>
        <taxon>Burkholderiales</taxon>
        <taxon>Burkholderiaceae</taxon>
        <taxon>Burkholderia</taxon>
    </lineage>
</organism>
<evidence type="ECO:0000313" key="3">
    <source>
        <dbReference type="Proteomes" id="UP000008316"/>
    </source>
</evidence>
<protein>
    <recommendedName>
        <fullName evidence="1">FRG domain-containing protein</fullName>
    </recommendedName>
</protein>
<keyword evidence="3" id="KW-1185">Reference proteome</keyword>
<dbReference type="RefSeq" id="WP_013691831.1">
    <property type="nucleotide sequence ID" value="NC_015377.1"/>
</dbReference>
<name>F2LS37_BURGS</name>
<feature type="domain" description="FRG" evidence="1">
    <location>
        <begin position="38"/>
        <end position="144"/>
    </location>
</feature>